<dbReference type="eggNOG" id="KOG1192">
    <property type="taxonomic scope" value="Eukaryota"/>
</dbReference>
<comment type="similarity">
    <text evidence="1">Belongs to the UDP-glycosyltransferase family.</text>
</comment>
<dbReference type="SUPFAM" id="SSF53756">
    <property type="entry name" value="UDP-Glycosyltransferase/glycogen phosphorylase"/>
    <property type="match status" value="1"/>
</dbReference>
<organism evidence="3">
    <name type="scientific">Triticum urartu</name>
    <name type="common">Red wild einkorn</name>
    <name type="synonym">Crithodium urartu</name>
    <dbReference type="NCBI Taxonomy" id="4572"/>
    <lineage>
        <taxon>Eukaryota</taxon>
        <taxon>Viridiplantae</taxon>
        <taxon>Streptophyta</taxon>
        <taxon>Embryophyta</taxon>
        <taxon>Tracheophyta</taxon>
        <taxon>Spermatophyta</taxon>
        <taxon>Magnoliopsida</taxon>
        <taxon>Liliopsida</taxon>
        <taxon>Poales</taxon>
        <taxon>Poaceae</taxon>
        <taxon>BOP clade</taxon>
        <taxon>Pooideae</taxon>
        <taxon>Triticodae</taxon>
        <taxon>Triticeae</taxon>
        <taxon>Triticinae</taxon>
        <taxon>Triticum</taxon>
    </lineage>
</organism>
<dbReference type="GO" id="GO:0080044">
    <property type="term" value="F:quercetin 7-O-glucosyltransferase activity"/>
    <property type="evidence" value="ECO:0007669"/>
    <property type="project" value="TreeGrafter"/>
</dbReference>
<dbReference type="OMA" id="THQTHER"/>
<dbReference type="PANTHER" id="PTHR11926">
    <property type="entry name" value="GLUCOSYL/GLUCURONOSYL TRANSFERASES"/>
    <property type="match status" value="1"/>
</dbReference>
<dbReference type="Gene3D" id="3.40.50.2000">
    <property type="entry name" value="Glycogen Phosphorylase B"/>
    <property type="match status" value="1"/>
</dbReference>
<evidence type="ECO:0000313" key="3">
    <source>
        <dbReference type="EMBL" id="EMS62836.1"/>
    </source>
</evidence>
<gene>
    <name evidence="3" type="ORF">TRIUR3_00816</name>
</gene>
<dbReference type="AlphaFoldDB" id="M7ZT76"/>
<proteinExistence type="inferred from homology"/>
<dbReference type="EMBL" id="KD076843">
    <property type="protein sequence ID" value="EMS62836.1"/>
    <property type="molecule type" value="Genomic_DNA"/>
</dbReference>
<protein>
    <submittedName>
        <fullName evidence="3">UDP-glycosyltransferase 85A5</fullName>
    </submittedName>
</protein>
<keyword evidence="3" id="KW-0808">Transferase</keyword>
<reference evidence="3" key="1">
    <citation type="journal article" date="2013" name="Nature">
        <title>Draft genome of the wheat A-genome progenitor Triticum urartu.</title>
        <authorList>
            <person name="Ling H.Q."/>
            <person name="Zhao S."/>
            <person name="Liu D."/>
            <person name="Wang J."/>
            <person name="Sun H."/>
            <person name="Zhang C."/>
            <person name="Fan H."/>
            <person name="Li D."/>
            <person name="Dong L."/>
            <person name="Tao Y."/>
            <person name="Gao C."/>
            <person name="Wu H."/>
            <person name="Li Y."/>
            <person name="Cui Y."/>
            <person name="Guo X."/>
            <person name="Zheng S."/>
            <person name="Wang B."/>
            <person name="Yu K."/>
            <person name="Liang Q."/>
            <person name="Yang W."/>
            <person name="Lou X."/>
            <person name="Chen J."/>
            <person name="Feng M."/>
            <person name="Jian J."/>
            <person name="Zhang X."/>
            <person name="Luo G."/>
            <person name="Jiang Y."/>
            <person name="Liu J."/>
            <person name="Wang Z."/>
            <person name="Sha Y."/>
            <person name="Zhang B."/>
            <person name="Wu H."/>
            <person name="Tang D."/>
            <person name="Shen Q."/>
            <person name="Xue P."/>
            <person name="Zou S."/>
            <person name="Wang X."/>
            <person name="Liu X."/>
            <person name="Wang F."/>
            <person name="Yang Y."/>
            <person name="An X."/>
            <person name="Dong Z."/>
            <person name="Zhang K."/>
            <person name="Zhang X."/>
            <person name="Luo M.C."/>
            <person name="Dvorak J."/>
            <person name="Tong Y."/>
            <person name="Wang J."/>
            <person name="Yang H."/>
            <person name="Li Z."/>
            <person name="Wang D."/>
            <person name="Zhang A."/>
            <person name="Wang J."/>
        </authorList>
    </citation>
    <scope>NUCLEOTIDE SEQUENCE</scope>
</reference>
<dbReference type="PANTHER" id="PTHR11926:SF1392">
    <property type="entry name" value="GLYCOSYLTRANSFERASE"/>
    <property type="match status" value="1"/>
</dbReference>
<evidence type="ECO:0000256" key="2">
    <source>
        <dbReference type="SAM" id="MobiDB-lite"/>
    </source>
</evidence>
<feature type="region of interest" description="Disordered" evidence="2">
    <location>
        <begin position="169"/>
        <end position="207"/>
    </location>
</feature>
<feature type="compositionally biased region" description="Low complexity" evidence="2">
    <location>
        <begin position="174"/>
        <end position="188"/>
    </location>
</feature>
<evidence type="ECO:0000256" key="1">
    <source>
        <dbReference type="ARBA" id="ARBA00009995"/>
    </source>
</evidence>
<accession>M7ZT76</accession>
<dbReference type="GO" id="GO:0080043">
    <property type="term" value="F:quercetin 3-O-glucosyltransferase activity"/>
    <property type="evidence" value="ECO:0007669"/>
    <property type="project" value="TreeGrafter"/>
</dbReference>
<dbReference type="STRING" id="4572.M7ZT76"/>
<sequence>MDAAAAHVLVFPWPRQGHINPMLHLASALLDAGLRVTFLHTDHTLRRLAHVPPPPRPMRVLSVPDGLPDDHPRGFLDLMASMCATTGPAYSALLSSLLSSADEPTTVTCVVADGTMPFAVQVAEELGVPALAFAAHSACSYLALLCTPRLDELGETAFPADDPLSATDGFMVRSAPSSAESSSSSPAAFGFPPLRGSAPERSGNPVD</sequence>
<name>M7ZT76_TRIUA</name>